<evidence type="ECO:0000313" key="2">
    <source>
        <dbReference type="Proteomes" id="UP000299102"/>
    </source>
</evidence>
<accession>A0A4C1YDY0</accession>
<organism evidence="1 2">
    <name type="scientific">Eumeta variegata</name>
    <name type="common">Bagworm moth</name>
    <name type="synonym">Eumeta japonica</name>
    <dbReference type="NCBI Taxonomy" id="151549"/>
    <lineage>
        <taxon>Eukaryota</taxon>
        <taxon>Metazoa</taxon>
        <taxon>Ecdysozoa</taxon>
        <taxon>Arthropoda</taxon>
        <taxon>Hexapoda</taxon>
        <taxon>Insecta</taxon>
        <taxon>Pterygota</taxon>
        <taxon>Neoptera</taxon>
        <taxon>Endopterygota</taxon>
        <taxon>Lepidoptera</taxon>
        <taxon>Glossata</taxon>
        <taxon>Ditrysia</taxon>
        <taxon>Tineoidea</taxon>
        <taxon>Psychidae</taxon>
        <taxon>Oiketicinae</taxon>
        <taxon>Eumeta</taxon>
    </lineage>
</organism>
<reference evidence="1 2" key="1">
    <citation type="journal article" date="2019" name="Commun. Biol.">
        <title>The bagworm genome reveals a unique fibroin gene that provides high tensile strength.</title>
        <authorList>
            <person name="Kono N."/>
            <person name="Nakamura H."/>
            <person name="Ohtoshi R."/>
            <person name="Tomita M."/>
            <person name="Numata K."/>
            <person name="Arakawa K."/>
        </authorList>
    </citation>
    <scope>NUCLEOTIDE SEQUENCE [LARGE SCALE GENOMIC DNA]</scope>
</reference>
<dbReference type="Proteomes" id="UP000299102">
    <property type="component" value="Unassembled WGS sequence"/>
</dbReference>
<proteinExistence type="predicted"/>
<comment type="caution">
    <text evidence="1">The sequence shown here is derived from an EMBL/GenBank/DDBJ whole genome shotgun (WGS) entry which is preliminary data.</text>
</comment>
<evidence type="ECO:0000313" key="1">
    <source>
        <dbReference type="EMBL" id="GBP73194.1"/>
    </source>
</evidence>
<gene>
    <name evidence="1" type="ORF">EVAR_54927_1</name>
</gene>
<dbReference type="EMBL" id="BGZK01001165">
    <property type="protein sequence ID" value="GBP73194.1"/>
    <property type="molecule type" value="Genomic_DNA"/>
</dbReference>
<sequence>MRIKKEGRRRRYDMKSDSSQSFVGVEAGRCTSARGARPSTVPPARAALPSLCTLARGAGETACILATFTESTPGAQFSCESDFVIFPLRSRYSAASLDYNLLFFHDLRSKASSCGHKCIHSSFEQINLAVNPGRDRGAALGPDSIDHPRPESHRQFCTILYSMI</sequence>
<protein>
    <submittedName>
        <fullName evidence="1">Uncharacterized protein</fullName>
    </submittedName>
</protein>
<dbReference type="AlphaFoldDB" id="A0A4C1YDY0"/>
<keyword evidence="2" id="KW-1185">Reference proteome</keyword>
<name>A0A4C1YDY0_EUMVA</name>